<comment type="caution">
    <text evidence="2">The sequence shown here is derived from an EMBL/GenBank/DDBJ whole genome shotgun (WGS) entry which is preliminary data.</text>
</comment>
<evidence type="ECO:0000313" key="3">
    <source>
        <dbReference type="Proteomes" id="UP000034601"/>
    </source>
</evidence>
<dbReference type="GO" id="GO:0005524">
    <property type="term" value="F:ATP binding"/>
    <property type="evidence" value="ECO:0007669"/>
    <property type="project" value="InterPro"/>
</dbReference>
<dbReference type="PANTHER" id="PTHR43718:SF2">
    <property type="entry name" value="LON PROTEASE HOMOLOG, MITOCHONDRIAL"/>
    <property type="match status" value="1"/>
</dbReference>
<dbReference type="EMBL" id="LCAB01000006">
    <property type="protein sequence ID" value="KKR83350.1"/>
    <property type="molecule type" value="Genomic_DNA"/>
</dbReference>
<proteinExistence type="predicted"/>
<sequence length="353" mass="38968">MDTAAQGSDNSSNQDQISKLRDLVNKVSLPSGLTEKLNEHLDRLARAIASSGYKIEFDREFEYIQFVATLPFNKSSEDILDLTTAAQILDKYHFGLRAAKERILEYLSVLILNARQGKSFHSSVLFFVGLVGSGKTSLAYSIAESLGRKIIRIPFGGLGSVKELRGQSRVRAEAEPGRLIQSIQSVGVNNPVILLDELDRVATESRADVMGVLVELLDPEQNSTFLDHYVDYPFDLSKVLFIGTANNTANIATAVMDRLEMIEMPSYSDEEKITIGRDYILPKVLKESGLPEGTVALDVALWPQIVRPLGYDGGIRSLQRTIQGVVRKVAKEVVQGNFGPYNLTGENISRYLG</sequence>
<protein>
    <submittedName>
        <fullName evidence="2">Lon protease</fullName>
    </submittedName>
</protein>
<evidence type="ECO:0000259" key="1">
    <source>
        <dbReference type="SMART" id="SM00382"/>
    </source>
</evidence>
<keyword evidence="2" id="KW-0645">Protease</keyword>
<accession>A0A0G0WGD6</accession>
<gene>
    <name evidence="2" type="ORF">UU29_C0006G0039</name>
</gene>
<keyword evidence="2" id="KW-0378">Hydrolase</keyword>
<reference evidence="2 3" key="1">
    <citation type="journal article" date="2015" name="Nature">
        <title>rRNA introns, odd ribosomes, and small enigmatic genomes across a large radiation of phyla.</title>
        <authorList>
            <person name="Brown C.T."/>
            <person name="Hug L.A."/>
            <person name="Thomas B.C."/>
            <person name="Sharon I."/>
            <person name="Castelle C.J."/>
            <person name="Singh A."/>
            <person name="Wilkins M.J."/>
            <person name="Williams K.H."/>
            <person name="Banfield J.F."/>
        </authorList>
    </citation>
    <scope>NUCLEOTIDE SEQUENCE [LARGE SCALE GENOMIC DNA]</scope>
</reference>
<feature type="domain" description="AAA+ ATPase" evidence="1">
    <location>
        <begin position="121"/>
        <end position="269"/>
    </location>
</feature>
<dbReference type="InterPro" id="IPR027065">
    <property type="entry name" value="Lon_Prtase"/>
</dbReference>
<dbReference type="Gene3D" id="1.10.8.60">
    <property type="match status" value="1"/>
</dbReference>
<dbReference type="AlphaFoldDB" id="A0A0G0WGD6"/>
<dbReference type="GO" id="GO:0006515">
    <property type="term" value="P:protein quality control for misfolded or incompletely synthesized proteins"/>
    <property type="evidence" value="ECO:0007669"/>
    <property type="project" value="TreeGrafter"/>
</dbReference>
<dbReference type="InterPro" id="IPR003593">
    <property type="entry name" value="AAA+_ATPase"/>
</dbReference>
<dbReference type="GO" id="GO:0016887">
    <property type="term" value="F:ATP hydrolysis activity"/>
    <property type="evidence" value="ECO:0007669"/>
    <property type="project" value="InterPro"/>
</dbReference>
<dbReference type="PANTHER" id="PTHR43718">
    <property type="entry name" value="LON PROTEASE"/>
    <property type="match status" value="1"/>
</dbReference>
<dbReference type="Gene3D" id="3.40.50.300">
    <property type="entry name" value="P-loop containing nucleotide triphosphate hydrolases"/>
    <property type="match status" value="1"/>
</dbReference>
<dbReference type="SUPFAM" id="SSF52540">
    <property type="entry name" value="P-loop containing nucleoside triphosphate hydrolases"/>
    <property type="match status" value="1"/>
</dbReference>
<dbReference type="Proteomes" id="UP000034601">
    <property type="component" value="Unassembled WGS sequence"/>
</dbReference>
<dbReference type="InterPro" id="IPR003959">
    <property type="entry name" value="ATPase_AAA_core"/>
</dbReference>
<dbReference type="PATRIC" id="fig|1618424.3.peg.385"/>
<evidence type="ECO:0000313" key="2">
    <source>
        <dbReference type="EMBL" id="KKR83350.1"/>
    </source>
</evidence>
<dbReference type="Pfam" id="PF00004">
    <property type="entry name" value="AAA"/>
    <property type="match status" value="1"/>
</dbReference>
<name>A0A0G0WGD6_9BACT</name>
<dbReference type="GO" id="GO:0004252">
    <property type="term" value="F:serine-type endopeptidase activity"/>
    <property type="evidence" value="ECO:0007669"/>
    <property type="project" value="InterPro"/>
</dbReference>
<dbReference type="InterPro" id="IPR027417">
    <property type="entry name" value="P-loop_NTPase"/>
</dbReference>
<dbReference type="GO" id="GO:0004176">
    <property type="term" value="F:ATP-dependent peptidase activity"/>
    <property type="evidence" value="ECO:0007669"/>
    <property type="project" value="InterPro"/>
</dbReference>
<dbReference type="Pfam" id="PF22667">
    <property type="entry name" value="Lon_lid"/>
    <property type="match status" value="1"/>
</dbReference>
<dbReference type="SMART" id="SM00382">
    <property type="entry name" value="AAA"/>
    <property type="match status" value="1"/>
</dbReference>
<organism evidence="2 3">
    <name type="scientific">Candidatus Daviesbacteria bacterium GW2011_GWA2_40_9</name>
    <dbReference type="NCBI Taxonomy" id="1618424"/>
    <lineage>
        <taxon>Bacteria</taxon>
        <taxon>Candidatus Daviesiibacteriota</taxon>
    </lineage>
</organism>
<dbReference type="InterPro" id="IPR054594">
    <property type="entry name" value="Lon_lid"/>
</dbReference>